<evidence type="ECO:0008006" key="3">
    <source>
        <dbReference type="Google" id="ProtNLM"/>
    </source>
</evidence>
<name>A0ABR5DMI4_9FLAO</name>
<dbReference type="PROSITE" id="PS51257">
    <property type="entry name" value="PROKAR_LIPOPROTEIN"/>
    <property type="match status" value="1"/>
</dbReference>
<evidence type="ECO:0000313" key="2">
    <source>
        <dbReference type="Proteomes" id="UP000033497"/>
    </source>
</evidence>
<protein>
    <recommendedName>
        <fullName evidence="3">DUF1735 domain-containing protein</fullName>
    </recommendedName>
</protein>
<dbReference type="RefSeq" id="WP_045079232.1">
    <property type="nucleotide sequence ID" value="NZ_JSVU01000001.1"/>
</dbReference>
<evidence type="ECO:0000313" key="1">
    <source>
        <dbReference type="EMBL" id="KJJ40016.1"/>
    </source>
</evidence>
<organism evidence="1 2">
    <name type="scientific">Aequorivita vladivostokensis</name>
    <dbReference type="NCBI Taxonomy" id="171194"/>
    <lineage>
        <taxon>Bacteria</taxon>
        <taxon>Pseudomonadati</taxon>
        <taxon>Bacteroidota</taxon>
        <taxon>Flavobacteriia</taxon>
        <taxon>Flavobacteriales</taxon>
        <taxon>Flavobacteriaceae</taxon>
        <taxon>Aequorivita</taxon>
    </lineage>
</organism>
<gene>
    <name evidence="1" type="ORF">MB09_02375</name>
</gene>
<dbReference type="EMBL" id="JSVU01000001">
    <property type="protein sequence ID" value="KJJ40016.1"/>
    <property type="molecule type" value="Genomic_DNA"/>
</dbReference>
<keyword evidence="2" id="KW-1185">Reference proteome</keyword>
<sequence length="140" mass="15176">MGKIKILITIITLTLFVSSCETYDDYDVNRATIAGFTLANANIKVPNGGTRDKSVDIFVSDVSSVDRTFTISVVAEETEVAPENYSFDPTIVILANQRSAEFVLTGIDVSLTEEKLPLTLQVDPVNGIVSGGRLTAQIYK</sequence>
<reference evidence="1 2" key="1">
    <citation type="submission" date="2014-10" db="EMBL/GenBank/DDBJ databases">
        <title>Genome sequencing of Vitellibacter vladivostokensis KMM 3516.</title>
        <authorList>
            <person name="Thevarajoo S."/>
            <person name="Selvaratnam C."/>
            <person name="Goh K.M."/>
            <person name="Chong C.S."/>
        </authorList>
    </citation>
    <scope>NUCLEOTIDE SEQUENCE [LARGE SCALE GENOMIC DNA]</scope>
    <source>
        <strain evidence="1 2">KMM 3516</strain>
    </source>
</reference>
<proteinExistence type="predicted"/>
<accession>A0ABR5DMI4</accession>
<comment type="caution">
    <text evidence="1">The sequence shown here is derived from an EMBL/GenBank/DDBJ whole genome shotgun (WGS) entry which is preliminary data.</text>
</comment>
<dbReference type="Proteomes" id="UP000033497">
    <property type="component" value="Unassembled WGS sequence"/>
</dbReference>